<dbReference type="Proteomes" id="UP000465846">
    <property type="component" value="Chromosome"/>
</dbReference>
<reference evidence="1 2" key="1">
    <citation type="submission" date="2020-02" db="EMBL/GenBank/DDBJ databases">
        <title>Whole genome sequence of Halogeometricum borinquense strain wsp4.</title>
        <authorList>
            <person name="Verma D.K."/>
            <person name="Gopal K."/>
            <person name="Prasad E.S."/>
        </authorList>
    </citation>
    <scope>NUCLEOTIDE SEQUENCE [LARGE SCALE GENOMIC DNA]</scope>
    <source>
        <strain evidence="2">wsp4</strain>
    </source>
</reference>
<evidence type="ECO:0000313" key="2">
    <source>
        <dbReference type="Proteomes" id="UP000465846"/>
    </source>
</evidence>
<sequence>MTDSLPAPVGVMVRALVAACFVGGGVVALLDQRFVLAGLAYLVGYTILAAAAIIQGQRRRGAGLSLSGLGWVSLALGVAAGDATETGLALVVGGVVLLVVGTVVVVWPFGNEATGTDETTG</sequence>
<dbReference type="EMBL" id="CP048739">
    <property type="protein sequence ID" value="QIB75090.1"/>
    <property type="molecule type" value="Genomic_DNA"/>
</dbReference>
<protein>
    <submittedName>
        <fullName evidence="1">Uncharacterized protein</fullName>
    </submittedName>
</protein>
<organism evidence="1 2">
    <name type="scientific">Halogeometricum borinquense</name>
    <dbReference type="NCBI Taxonomy" id="60847"/>
    <lineage>
        <taxon>Archaea</taxon>
        <taxon>Methanobacteriati</taxon>
        <taxon>Methanobacteriota</taxon>
        <taxon>Stenosarchaea group</taxon>
        <taxon>Halobacteria</taxon>
        <taxon>Halobacteriales</taxon>
        <taxon>Haloferacaceae</taxon>
        <taxon>Halogeometricum</taxon>
    </lineage>
</organism>
<accession>A0A6C0UIQ8</accession>
<dbReference type="AlphaFoldDB" id="A0A6C0UIQ8"/>
<dbReference type="GeneID" id="44080304"/>
<gene>
    <name evidence="1" type="ORF">G3I44_12845</name>
</gene>
<evidence type="ECO:0000313" key="1">
    <source>
        <dbReference type="EMBL" id="QIB75090.1"/>
    </source>
</evidence>
<name>A0A6C0UIQ8_9EURY</name>
<proteinExistence type="predicted"/>
<dbReference type="RefSeq" id="WP_163486898.1">
    <property type="nucleotide sequence ID" value="NZ_CP048739.1"/>
</dbReference>